<feature type="transmembrane region" description="Helical" evidence="2">
    <location>
        <begin position="28"/>
        <end position="45"/>
    </location>
</feature>
<keyword evidence="2" id="KW-1133">Transmembrane helix</keyword>
<feature type="transmembrane region" description="Helical" evidence="2">
    <location>
        <begin position="89"/>
        <end position="114"/>
    </location>
</feature>
<dbReference type="Proteomes" id="UP000297792">
    <property type="component" value="Unassembled WGS sequence"/>
</dbReference>
<organism evidence="4 5">
    <name type="scientific">Mycolicibacterium peregrinum</name>
    <name type="common">Mycobacterium peregrinum</name>
    <dbReference type="NCBI Taxonomy" id="43304"/>
    <lineage>
        <taxon>Bacteria</taxon>
        <taxon>Bacillati</taxon>
        <taxon>Actinomycetota</taxon>
        <taxon>Actinomycetes</taxon>
        <taxon>Mycobacteriales</taxon>
        <taxon>Mycobacteriaceae</taxon>
        <taxon>Mycolicibacterium</taxon>
    </lineage>
</organism>
<reference evidence="4 5" key="1">
    <citation type="submission" date="2018-12" db="EMBL/GenBank/DDBJ databases">
        <title>Draft genome sequences of Mycolicibacterium peregrinum isolated from a pig with lymphadenitis and from soil on the same Japanese pig farm.</title>
        <authorList>
            <person name="Komatsu T."/>
            <person name="Ohya K."/>
            <person name="Sawai K."/>
            <person name="Odoi J.O."/>
            <person name="Otsu K."/>
            <person name="Ota A."/>
            <person name="Ito T."/>
            <person name="Kawai M."/>
            <person name="Maruyama F."/>
        </authorList>
    </citation>
    <scope>NUCLEOTIDE SEQUENCE [LARGE SCALE GENOMIC DNA]</scope>
    <source>
        <strain evidence="4 5">138</strain>
    </source>
</reference>
<dbReference type="InterPro" id="IPR050882">
    <property type="entry name" value="Prepilin_peptidase/N-MTase"/>
</dbReference>
<evidence type="ECO:0000256" key="1">
    <source>
        <dbReference type="ARBA" id="ARBA00005801"/>
    </source>
</evidence>
<keyword evidence="2" id="KW-0812">Transmembrane</keyword>
<keyword evidence="5" id="KW-1185">Reference proteome</keyword>
<dbReference type="OrthoDB" id="4428077at2"/>
<comment type="caution">
    <text evidence="4">The sequence shown here is derived from an EMBL/GenBank/DDBJ whole genome shotgun (WGS) entry which is preliminary data.</text>
</comment>
<dbReference type="Gene3D" id="1.20.120.1220">
    <property type="match status" value="1"/>
</dbReference>
<evidence type="ECO:0000313" key="4">
    <source>
        <dbReference type="EMBL" id="TGB42901.1"/>
    </source>
</evidence>
<dbReference type="AlphaFoldDB" id="A0A1X2BDB3"/>
<dbReference type="InterPro" id="IPR000045">
    <property type="entry name" value="Prepilin_IV_endopep_pep"/>
</dbReference>
<dbReference type="EMBL" id="RWKA01000006">
    <property type="protein sequence ID" value="TGB42901.1"/>
    <property type="molecule type" value="Genomic_DNA"/>
</dbReference>
<evidence type="ECO:0000313" key="5">
    <source>
        <dbReference type="Proteomes" id="UP000297792"/>
    </source>
</evidence>
<keyword evidence="2" id="KW-0472">Membrane</keyword>
<dbReference type="GO" id="GO:0005886">
    <property type="term" value="C:plasma membrane"/>
    <property type="evidence" value="ECO:0007669"/>
    <property type="project" value="TreeGrafter"/>
</dbReference>
<dbReference type="PANTHER" id="PTHR30487:SF0">
    <property type="entry name" value="PREPILIN LEADER PEPTIDASE_N-METHYLTRANSFERASE-RELATED"/>
    <property type="match status" value="1"/>
</dbReference>
<sequence length="141" mass="14073">MGVGVTVVVAVWLLALSSYDVRERRLPNWLTLPGAVLIPVVAAAAGRGGTALAGALALSGLYLVMHLVAPRSLGGGDVKLAVGLGAMTGAFGIDVWLLAALAAPLLTAGLAVWAAMRGIRTVPHGPSMCTASAVAVALVLV</sequence>
<dbReference type="Pfam" id="PF01478">
    <property type="entry name" value="Peptidase_A24"/>
    <property type="match status" value="1"/>
</dbReference>
<evidence type="ECO:0000256" key="2">
    <source>
        <dbReference type="SAM" id="Phobius"/>
    </source>
</evidence>
<accession>A0A1X2BDB3</accession>
<comment type="similarity">
    <text evidence="1">Belongs to the peptidase A24 family.</text>
</comment>
<protein>
    <submittedName>
        <fullName evidence="4">Prepilin peptidase</fullName>
    </submittedName>
</protein>
<dbReference type="GeneID" id="98798120"/>
<evidence type="ECO:0000259" key="3">
    <source>
        <dbReference type="Pfam" id="PF01478"/>
    </source>
</evidence>
<gene>
    <name evidence="4" type="ORF">EJD98_13840</name>
</gene>
<proteinExistence type="inferred from homology"/>
<dbReference type="GO" id="GO:0004190">
    <property type="term" value="F:aspartic-type endopeptidase activity"/>
    <property type="evidence" value="ECO:0007669"/>
    <property type="project" value="InterPro"/>
</dbReference>
<feature type="domain" description="Prepilin type IV endopeptidase peptidase" evidence="3">
    <location>
        <begin position="8"/>
        <end position="107"/>
    </location>
</feature>
<feature type="transmembrane region" description="Helical" evidence="2">
    <location>
        <begin position="52"/>
        <end position="69"/>
    </location>
</feature>
<dbReference type="PANTHER" id="PTHR30487">
    <property type="entry name" value="TYPE 4 PREPILIN-LIKE PROTEINS LEADER PEPTIDE-PROCESSING ENZYME"/>
    <property type="match status" value="1"/>
</dbReference>
<dbReference type="GO" id="GO:0006465">
    <property type="term" value="P:signal peptide processing"/>
    <property type="evidence" value="ECO:0007669"/>
    <property type="project" value="TreeGrafter"/>
</dbReference>
<dbReference type="RefSeq" id="WP_085105605.1">
    <property type="nucleotide sequence ID" value="NZ_JACKTU010000022.1"/>
</dbReference>
<name>A0A1X2BDB3_MYCPR</name>